<feature type="compositionally biased region" description="Polar residues" evidence="1">
    <location>
        <begin position="105"/>
        <end position="120"/>
    </location>
</feature>
<feature type="compositionally biased region" description="Polar residues" evidence="1">
    <location>
        <begin position="67"/>
        <end position="84"/>
    </location>
</feature>
<reference evidence="2 3" key="1">
    <citation type="submission" date="2017-07" db="EMBL/GenBank/DDBJ databases">
        <title>The genome sequence of Paludifilum halophilum highlights mechanisms for microbial adaptation to high salt environemnts.</title>
        <authorList>
            <person name="Belbahri L."/>
        </authorList>
    </citation>
    <scope>NUCLEOTIDE SEQUENCE [LARGE SCALE GENOMIC DNA]</scope>
    <source>
        <strain evidence="2 3">DSM 102817</strain>
    </source>
</reference>
<name>A0A235B4V0_9BACL</name>
<evidence type="ECO:0000313" key="2">
    <source>
        <dbReference type="EMBL" id="OYD07338.1"/>
    </source>
</evidence>
<keyword evidence="3" id="KW-1185">Reference proteome</keyword>
<feature type="region of interest" description="Disordered" evidence="1">
    <location>
        <begin position="1"/>
        <end position="226"/>
    </location>
</feature>
<dbReference type="EMBL" id="NOWF01000006">
    <property type="protein sequence ID" value="OYD07338.1"/>
    <property type="molecule type" value="Genomic_DNA"/>
</dbReference>
<gene>
    <name evidence="2" type="ORF">CHM34_10510</name>
</gene>
<dbReference type="RefSeq" id="WP_094264574.1">
    <property type="nucleotide sequence ID" value="NZ_NOWF01000006.1"/>
</dbReference>
<feature type="compositionally biased region" description="Low complexity" evidence="1">
    <location>
        <begin position="128"/>
        <end position="142"/>
    </location>
</feature>
<feature type="compositionally biased region" description="Polar residues" evidence="1">
    <location>
        <begin position="150"/>
        <end position="168"/>
    </location>
</feature>
<comment type="caution">
    <text evidence="2">The sequence shown here is derived from an EMBL/GenBank/DDBJ whole genome shotgun (WGS) entry which is preliminary data.</text>
</comment>
<feature type="compositionally biased region" description="Polar residues" evidence="1">
    <location>
        <begin position="188"/>
        <end position="208"/>
    </location>
</feature>
<evidence type="ECO:0000256" key="1">
    <source>
        <dbReference type="SAM" id="MobiDB-lite"/>
    </source>
</evidence>
<dbReference type="Proteomes" id="UP000215459">
    <property type="component" value="Unassembled WGS sequence"/>
</dbReference>
<feature type="compositionally biased region" description="Basic and acidic residues" evidence="1">
    <location>
        <begin position="217"/>
        <end position="226"/>
    </location>
</feature>
<protein>
    <submittedName>
        <fullName evidence="2">Uncharacterized protein</fullName>
    </submittedName>
</protein>
<accession>A0A235B4V0</accession>
<proteinExistence type="predicted"/>
<organism evidence="2 3">
    <name type="scientific">Paludifilum halophilum</name>
    <dbReference type="NCBI Taxonomy" id="1642702"/>
    <lineage>
        <taxon>Bacteria</taxon>
        <taxon>Bacillati</taxon>
        <taxon>Bacillota</taxon>
        <taxon>Bacilli</taxon>
        <taxon>Bacillales</taxon>
        <taxon>Thermoactinomycetaceae</taxon>
        <taxon>Paludifilum</taxon>
    </lineage>
</organism>
<dbReference type="AlphaFoldDB" id="A0A235B4V0"/>
<sequence>MSRRKRFNFGEQKKMMQQQIDENEEKVHANVRKKDEEDKPGAKKEFSPSKAKKADSKPKDVVDGNDNVGTGSNVSDAGNHSGTSDAGAREVAVENDNSRAVVDPSGNQNVSARGNTSLSGDGNDVDEVSSNAGGSASVSGHAGVHHSVDPNGNVSPFESRSESGNDSGNAGGIGTENVGVSVAGNDYENYSENPSTAQQGGQHMSNPKPNIVPYPQQKEDGAEGKSFEQLEQELLKQRSQKGLYLR</sequence>
<evidence type="ECO:0000313" key="3">
    <source>
        <dbReference type="Proteomes" id="UP000215459"/>
    </source>
</evidence>
<feature type="compositionally biased region" description="Basic and acidic residues" evidence="1">
    <location>
        <begin position="25"/>
        <end position="62"/>
    </location>
</feature>